<keyword evidence="2" id="KW-1185">Reference proteome</keyword>
<evidence type="ECO:0000313" key="2">
    <source>
        <dbReference type="Proteomes" id="UP001054945"/>
    </source>
</evidence>
<reference evidence="1 2" key="1">
    <citation type="submission" date="2021-06" db="EMBL/GenBank/DDBJ databases">
        <title>Caerostris extrusa draft genome.</title>
        <authorList>
            <person name="Kono N."/>
            <person name="Arakawa K."/>
        </authorList>
    </citation>
    <scope>NUCLEOTIDE SEQUENCE [LARGE SCALE GENOMIC DNA]</scope>
</reference>
<dbReference type="Proteomes" id="UP001054945">
    <property type="component" value="Unassembled WGS sequence"/>
</dbReference>
<sequence>MTPTVIFSIAQIKIPSENKPIVKEGAWAQGLREMQGMKGRQASLWSEDLVGNAKRCLEAAPRAEVHAWLSEIRSETSAARTGSSSQRGRTTIMSFGAFPLIWTPTTAISTTEEDDFY</sequence>
<evidence type="ECO:0000313" key="1">
    <source>
        <dbReference type="EMBL" id="GIY94786.1"/>
    </source>
</evidence>
<dbReference type="EMBL" id="BPLR01017823">
    <property type="protein sequence ID" value="GIY94786.1"/>
    <property type="molecule type" value="Genomic_DNA"/>
</dbReference>
<protein>
    <submittedName>
        <fullName evidence="1">Uncharacterized protein</fullName>
    </submittedName>
</protein>
<comment type="caution">
    <text evidence="1">The sequence shown here is derived from an EMBL/GenBank/DDBJ whole genome shotgun (WGS) entry which is preliminary data.</text>
</comment>
<name>A0AAV4XLG8_CAEEX</name>
<gene>
    <name evidence="1" type="ORF">CEXT_548801</name>
</gene>
<proteinExistence type="predicted"/>
<dbReference type="AlphaFoldDB" id="A0AAV4XLG8"/>
<accession>A0AAV4XLG8</accession>
<organism evidence="1 2">
    <name type="scientific">Caerostris extrusa</name>
    <name type="common">Bark spider</name>
    <name type="synonym">Caerostris bankana</name>
    <dbReference type="NCBI Taxonomy" id="172846"/>
    <lineage>
        <taxon>Eukaryota</taxon>
        <taxon>Metazoa</taxon>
        <taxon>Ecdysozoa</taxon>
        <taxon>Arthropoda</taxon>
        <taxon>Chelicerata</taxon>
        <taxon>Arachnida</taxon>
        <taxon>Araneae</taxon>
        <taxon>Araneomorphae</taxon>
        <taxon>Entelegynae</taxon>
        <taxon>Araneoidea</taxon>
        <taxon>Araneidae</taxon>
        <taxon>Caerostris</taxon>
    </lineage>
</organism>